<feature type="transmembrane region" description="Helical" evidence="1">
    <location>
        <begin position="20"/>
        <end position="42"/>
    </location>
</feature>
<evidence type="ECO:0000256" key="1">
    <source>
        <dbReference type="SAM" id="Phobius"/>
    </source>
</evidence>
<keyword evidence="1" id="KW-0812">Transmembrane</keyword>
<reference evidence="2" key="1">
    <citation type="journal article" date="2021" name="Proc. Natl. Acad. Sci. U.S.A.">
        <title>A Catalog of Tens of Thousands of Viruses from Human Metagenomes Reveals Hidden Associations with Chronic Diseases.</title>
        <authorList>
            <person name="Tisza M.J."/>
            <person name="Buck C.B."/>
        </authorList>
    </citation>
    <scope>NUCLEOTIDE SEQUENCE</scope>
    <source>
        <strain evidence="2">Ct4uh47</strain>
    </source>
</reference>
<protein>
    <submittedName>
        <fullName evidence="2">Uncharacterized protein</fullName>
    </submittedName>
</protein>
<name>A0A8S5V5Y8_9CAUD</name>
<evidence type="ECO:0000313" key="2">
    <source>
        <dbReference type="EMBL" id="DAG02132.1"/>
    </source>
</evidence>
<organism evidence="2">
    <name type="scientific">Myoviridae sp. ct4uh47</name>
    <dbReference type="NCBI Taxonomy" id="2825032"/>
    <lineage>
        <taxon>Viruses</taxon>
        <taxon>Duplodnaviria</taxon>
        <taxon>Heunggongvirae</taxon>
        <taxon>Uroviricota</taxon>
        <taxon>Caudoviricetes</taxon>
    </lineage>
</organism>
<proteinExistence type="predicted"/>
<accession>A0A8S5V5Y8</accession>
<keyword evidence="1" id="KW-0472">Membrane</keyword>
<keyword evidence="1" id="KW-1133">Transmembrane helix</keyword>
<dbReference type="EMBL" id="BK016203">
    <property type="protein sequence ID" value="DAG02132.1"/>
    <property type="molecule type" value="Genomic_DNA"/>
</dbReference>
<sequence length="52" mass="6221">MWFVFQLNFESSTAWSCSTPILIDFIKIFLSVPLDFFFIILYNMYIQRSSVT</sequence>